<evidence type="ECO:0000313" key="2">
    <source>
        <dbReference type="EMBL" id="POP47170.1"/>
    </source>
</evidence>
<evidence type="ECO:0000313" key="5">
    <source>
        <dbReference type="Proteomes" id="UP000247005"/>
    </source>
</evidence>
<feature type="region of interest" description="Disordered" evidence="1">
    <location>
        <begin position="492"/>
        <end position="536"/>
    </location>
</feature>
<protein>
    <recommendedName>
        <fullName evidence="6">DUF945 domain-containing protein</fullName>
    </recommendedName>
</protein>
<dbReference type="Proteomes" id="UP000247005">
    <property type="component" value="Unassembled WGS sequence"/>
</dbReference>
<gene>
    <name evidence="3" type="ORF">CHU32_04315</name>
    <name evidence="2" type="ORF">CHU33_02765</name>
</gene>
<organism evidence="3 5">
    <name type="scientific">Superficieibacter electus</name>
    <dbReference type="NCBI Taxonomy" id="2022662"/>
    <lineage>
        <taxon>Bacteria</taxon>
        <taxon>Pseudomonadati</taxon>
        <taxon>Pseudomonadota</taxon>
        <taxon>Gammaproteobacteria</taxon>
        <taxon>Enterobacterales</taxon>
        <taxon>Enterobacteriaceae</taxon>
        <taxon>Superficieibacter</taxon>
    </lineage>
</organism>
<dbReference type="InterPro" id="IPR010352">
    <property type="entry name" value="DUF945"/>
</dbReference>
<dbReference type="EMBL" id="PQGD01000003">
    <property type="protein sequence ID" value="POP50016.1"/>
    <property type="molecule type" value="Genomic_DNA"/>
</dbReference>
<evidence type="ECO:0008006" key="6">
    <source>
        <dbReference type="Google" id="ProtNLM"/>
    </source>
</evidence>
<evidence type="ECO:0000256" key="1">
    <source>
        <dbReference type="SAM" id="MobiDB-lite"/>
    </source>
</evidence>
<comment type="caution">
    <text evidence="3">The sequence shown here is derived from an EMBL/GenBank/DDBJ whole genome shotgun (WGS) entry which is preliminary data.</text>
</comment>
<dbReference type="Proteomes" id="UP000237073">
    <property type="component" value="Unassembled WGS sequence"/>
</dbReference>
<dbReference type="OrthoDB" id="5444681at2"/>
<feature type="compositionally biased region" description="Pro residues" evidence="1">
    <location>
        <begin position="525"/>
        <end position="536"/>
    </location>
</feature>
<feature type="compositionally biased region" description="Low complexity" evidence="1">
    <location>
        <begin position="501"/>
        <end position="524"/>
    </location>
</feature>
<name>A0A2P5GTY1_9ENTR</name>
<accession>A0A2P5GTY1</accession>
<dbReference type="AlphaFoldDB" id="A0A2P5GTY1"/>
<evidence type="ECO:0000313" key="3">
    <source>
        <dbReference type="EMBL" id="POP50016.1"/>
    </source>
</evidence>
<proteinExistence type="predicted"/>
<dbReference type="RefSeq" id="WP_103674562.1">
    <property type="nucleotide sequence ID" value="NZ_PQGD01000003.1"/>
</dbReference>
<sequence>MKKTVVAAGIIVALGVIWTAGAWYTGKQFENRIATVVQQANEQLKRTAPEANVELSYANYQRGVFTSHLDLVIKPVNGATSPWLKTGQSVVFNERVDHGPFPLAQLKKFNLIPSMASVKTTLANNEASKPVYDIAKGETPFEANTRIGYSGDSHSDISFKPLNYEKDGEKVAFSGGEFQLDADREGNVFSLTGDAESGMVDAVNEYNQRVQMTFNKLKTEGDSKLTSFDERIGNQKLSVEKLSISVEGKELAVLEGMDIVGKSELGKDGKTIDSQLDYTLNSLKLQNQDMGNGKLTVKIGQIDGQAWHQFSQQYNAQSRALMAQPEVVQNPQLYQQKMTEAFFGALPILLKGEPVITVAPLSWKNSKGETTFNLSLFLKDPGQATEPAQTLEQEVDRSVKSLDTKLVIPTDMATEFMTQIARLEGYQNEEAAKLANQQVKGLAAMGQMFRITTMEDNNITTRLQYSNGQVTLNGQKMPLTDFVGMFGMPDLGIPTPQPGNPAISPAPAEPATPAVPAIPATPADPATPVPPAAPQQ</sequence>
<evidence type="ECO:0000313" key="4">
    <source>
        <dbReference type="Proteomes" id="UP000237073"/>
    </source>
</evidence>
<keyword evidence="4" id="KW-1185">Reference proteome</keyword>
<dbReference type="Pfam" id="PF06097">
    <property type="entry name" value="DUF945"/>
    <property type="match status" value="1"/>
</dbReference>
<reference evidence="4 5" key="1">
    <citation type="submission" date="2018-01" db="EMBL/GenBank/DDBJ databases">
        <title>Superficieibacter electus gen. nov., sp. nov., an extended-spectrum beta-lactamase possessing member of the Enterobacteriaceae family, isolated from intensive care unit surfaces.</title>
        <authorList>
            <person name="Potter R.F."/>
            <person name="D'Souza A.W."/>
        </authorList>
    </citation>
    <scope>NUCLEOTIDE SEQUENCE [LARGE SCALE GENOMIC DNA]</scope>
    <source>
        <strain evidence="3 5">BP-1</strain>
        <strain evidence="2 4">BP-2</strain>
    </source>
</reference>
<dbReference type="EMBL" id="PQGE01000002">
    <property type="protein sequence ID" value="POP47170.1"/>
    <property type="molecule type" value="Genomic_DNA"/>
</dbReference>